<organism evidence="2">
    <name type="scientific">Cryptosporidium canis</name>
    <dbReference type="NCBI Taxonomy" id="195482"/>
    <lineage>
        <taxon>Eukaryota</taxon>
        <taxon>Sar</taxon>
        <taxon>Alveolata</taxon>
        <taxon>Apicomplexa</taxon>
        <taxon>Conoidasida</taxon>
        <taxon>Coccidia</taxon>
        <taxon>Eucoccidiorida</taxon>
        <taxon>Eimeriorina</taxon>
        <taxon>Cryptosporidiidae</taxon>
        <taxon>Cryptosporidium</taxon>
    </lineage>
</organism>
<protein>
    <submittedName>
        <fullName evidence="2">Uncharacterized protein</fullName>
    </submittedName>
</protein>
<gene>
    <name evidence="2" type="ORF">OJ253_392</name>
</gene>
<dbReference type="AlphaFoldDB" id="A0A9D5DJ08"/>
<sequence>MGLITVEGDSGVVKQLNSCLSCLLRGFKCQDVLVRVTDGSLMLYSFPLGGFLSCFQFNFDGRVFDRFDTGGVTEFERLYKVSSLLNCFNNIQWLKANRFVLETEGHNDDALRVTLHGRNGIVRRHRVYPVIGSQDRILMHEKILWRRRHGIRVSSGLLKDIFGYMEVKESKMTLSISPQESQISIKVQPIVSFGHDAPVTSSSSGVGGSSGSNISNSSTYQDIQIKNEQIETLSLCESIMENSSFTFNSREFKVAIALAESCQLPVFLTMRAPGSPMIVSIGQRAIIDQMCIADLDGNSIPFEYHWEHPLFQSQLFEIDNEYIEKTQIVSGFSAIFILSTFMNPDSTIPNLITSFNSPNENQDQPLDQAIQNQEEDPIPMVISQEHRPTDPGTDPPRATRGVSPEAHNPGDKPEPSDCSFSRLDGFNLRNLLRRLRIEDTACPPDLDAHGRPHLEIPPKDQGVKSFDWVASLSSTDERKECVSRSDLKSQDQKVNIVRLAAVPQCWNTESRVRGGDGFGALVLCRRFTPHSGRILASMEAELATVSPTLEAA</sequence>
<dbReference type="GO" id="GO:0000077">
    <property type="term" value="P:DNA damage checkpoint signaling"/>
    <property type="evidence" value="ECO:0007669"/>
    <property type="project" value="InterPro"/>
</dbReference>
<evidence type="ECO:0000256" key="1">
    <source>
        <dbReference type="SAM" id="MobiDB-lite"/>
    </source>
</evidence>
<reference evidence="2" key="1">
    <citation type="submission" date="2022-10" db="EMBL/GenBank/DDBJ databases">
        <title>Adaptive evolution leads to modifications in subtelomeric GC content in a zoonotic Cryptosporidium species.</title>
        <authorList>
            <person name="Li J."/>
            <person name="Feng Y."/>
            <person name="Xiao L."/>
        </authorList>
    </citation>
    <scope>NUCLEOTIDE SEQUENCE</scope>
    <source>
        <strain evidence="2">33844</strain>
    </source>
</reference>
<dbReference type="InterPro" id="IPR007268">
    <property type="entry name" value="Rad9/Ddc1"/>
</dbReference>
<feature type="region of interest" description="Disordered" evidence="1">
    <location>
        <begin position="383"/>
        <end position="420"/>
    </location>
</feature>
<dbReference type="GO" id="GO:0030896">
    <property type="term" value="C:checkpoint clamp complex"/>
    <property type="evidence" value="ECO:0007669"/>
    <property type="project" value="InterPro"/>
</dbReference>
<evidence type="ECO:0000313" key="2">
    <source>
        <dbReference type="EMBL" id="KAJ1613077.1"/>
    </source>
</evidence>
<comment type="caution">
    <text evidence="2">The sequence shown here is derived from an EMBL/GenBank/DDBJ whole genome shotgun (WGS) entry which is preliminary data.</text>
</comment>
<dbReference type="Proteomes" id="UP001067231">
    <property type="component" value="Unassembled WGS sequence"/>
</dbReference>
<dbReference type="Pfam" id="PF04139">
    <property type="entry name" value="Rad9"/>
    <property type="match status" value="1"/>
</dbReference>
<dbReference type="Gene3D" id="3.70.10.10">
    <property type="match status" value="1"/>
</dbReference>
<proteinExistence type="predicted"/>
<dbReference type="EMBL" id="JAPCXC010000004">
    <property type="protein sequence ID" value="KAJ1613077.1"/>
    <property type="molecule type" value="Genomic_DNA"/>
</dbReference>
<dbReference type="OrthoDB" id="339991at2759"/>
<accession>A0A9D5DJ08</accession>
<name>A0A9D5DJ08_9CRYT</name>